<dbReference type="EMBL" id="CADEBC010000598">
    <property type="protein sequence ID" value="CAB3258403.1"/>
    <property type="molecule type" value="Genomic_DNA"/>
</dbReference>
<feature type="domain" description="HMG box" evidence="13">
    <location>
        <begin position="1369"/>
        <end position="1437"/>
    </location>
</feature>
<dbReference type="FunFam" id="1.20.920.10:FF:000045">
    <property type="entry name" value="protein polybromo-1"/>
    <property type="match status" value="1"/>
</dbReference>
<dbReference type="SMART" id="SM00398">
    <property type="entry name" value="HMG"/>
    <property type="match status" value="1"/>
</dbReference>
<dbReference type="GO" id="GO:0003677">
    <property type="term" value="F:DNA binding"/>
    <property type="evidence" value="ECO:0007669"/>
    <property type="project" value="UniProtKB-UniRule"/>
</dbReference>
<evidence type="ECO:0000256" key="1">
    <source>
        <dbReference type="ARBA" id="ARBA00004123"/>
    </source>
</evidence>
<comment type="caution">
    <text evidence="15">The sequence shown here is derived from an EMBL/GenBank/DDBJ whole genome shotgun (WGS) entry which is preliminary data.</text>
</comment>
<dbReference type="CDD" id="cd05526">
    <property type="entry name" value="Bromo_polybromo_VI"/>
    <property type="match status" value="1"/>
</dbReference>
<dbReference type="InterPro" id="IPR043151">
    <property type="entry name" value="BAH_sf"/>
</dbReference>
<dbReference type="PRINTS" id="PR00503">
    <property type="entry name" value="BROMODOMAIN"/>
</dbReference>
<feature type="compositionally biased region" description="Low complexity" evidence="11">
    <location>
        <begin position="491"/>
        <end position="508"/>
    </location>
</feature>
<evidence type="ECO:0000256" key="9">
    <source>
        <dbReference type="PROSITE-ProRule" id="PRU00267"/>
    </source>
</evidence>
<dbReference type="PANTHER" id="PTHR16062:SF19">
    <property type="entry name" value="PROTEIN POLYBROMO-1"/>
    <property type="match status" value="1"/>
</dbReference>
<feature type="region of interest" description="Disordered" evidence="11">
    <location>
        <begin position="1325"/>
        <end position="1367"/>
    </location>
</feature>
<dbReference type="FunFam" id="1.20.920.10:FF:000006">
    <property type="entry name" value="protein polybromo-1 isoform X1"/>
    <property type="match status" value="1"/>
</dbReference>
<dbReference type="InterPro" id="IPR036427">
    <property type="entry name" value="Bromodomain-like_sf"/>
</dbReference>
<evidence type="ECO:0000259" key="13">
    <source>
        <dbReference type="PROSITE" id="PS50118"/>
    </source>
</evidence>
<dbReference type="Gene3D" id="1.20.920.10">
    <property type="entry name" value="Bromodomain-like"/>
    <property type="match status" value="6"/>
</dbReference>
<feature type="coiled-coil region" evidence="10">
    <location>
        <begin position="1065"/>
        <end position="1092"/>
    </location>
</feature>
<protein>
    <recommendedName>
        <fullName evidence="17">Protein polybromo-1</fullName>
    </recommendedName>
</protein>
<evidence type="ECO:0000256" key="2">
    <source>
        <dbReference type="ARBA" id="ARBA00022737"/>
    </source>
</evidence>
<evidence type="ECO:0000256" key="7">
    <source>
        <dbReference type="ARBA" id="ARBA00023242"/>
    </source>
</evidence>
<dbReference type="GO" id="GO:0016586">
    <property type="term" value="C:RSC-type complex"/>
    <property type="evidence" value="ECO:0007669"/>
    <property type="project" value="InterPro"/>
</dbReference>
<feature type="region of interest" description="Disordered" evidence="11">
    <location>
        <begin position="285"/>
        <end position="354"/>
    </location>
</feature>
<dbReference type="PROSITE" id="PS50014">
    <property type="entry name" value="BROMODOMAIN_2"/>
    <property type="match status" value="6"/>
</dbReference>
<dbReference type="InterPro" id="IPR018359">
    <property type="entry name" value="Bromodomain_CS"/>
</dbReference>
<evidence type="ECO:0000313" key="16">
    <source>
        <dbReference type="Proteomes" id="UP000494106"/>
    </source>
</evidence>
<organism evidence="15 16">
    <name type="scientific">Arctia plantaginis</name>
    <name type="common">Wood tiger moth</name>
    <name type="synonym">Phalaena plantaginis</name>
    <dbReference type="NCBI Taxonomy" id="874455"/>
    <lineage>
        <taxon>Eukaryota</taxon>
        <taxon>Metazoa</taxon>
        <taxon>Ecdysozoa</taxon>
        <taxon>Arthropoda</taxon>
        <taxon>Hexapoda</taxon>
        <taxon>Insecta</taxon>
        <taxon>Pterygota</taxon>
        <taxon>Neoptera</taxon>
        <taxon>Endopterygota</taxon>
        <taxon>Lepidoptera</taxon>
        <taxon>Glossata</taxon>
        <taxon>Ditrysia</taxon>
        <taxon>Noctuoidea</taxon>
        <taxon>Erebidae</taxon>
        <taxon>Arctiinae</taxon>
        <taxon>Arctia</taxon>
    </lineage>
</organism>
<keyword evidence="5 8" id="KW-0103">Bromodomain</keyword>
<evidence type="ECO:0000256" key="3">
    <source>
        <dbReference type="ARBA" id="ARBA00022853"/>
    </source>
</evidence>
<evidence type="ECO:0000256" key="6">
    <source>
        <dbReference type="ARBA" id="ARBA00023163"/>
    </source>
</evidence>
<proteinExistence type="predicted"/>
<evidence type="ECO:0000256" key="8">
    <source>
        <dbReference type="PROSITE-ProRule" id="PRU00035"/>
    </source>
</evidence>
<feature type="domain" description="BAH" evidence="14">
    <location>
        <begin position="1120"/>
        <end position="1236"/>
    </location>
</feature>
<feature type="compositionally biased region" description="Acidic residues" evidence="11">
    <location>
        <begin position="172"/>
        <end position="183"/>
    </location>
</feature>
<dbReference type="CDD" id="cd05520">
    <property type="entry name" value="Bromo_polybromo_III"/>
    <property type="match status" value="1"/>
</dbReference>
<feature type="region of interest" description="Disordered" evidence="11">
    <location>
        <begin position="152"/>
        <end position="183"/>
    </location>
</feature>
<feature type="domain" description="Bromo" evidence="12">
    <location>
        <begin position="201"/>
        <end position="271"/>
    </location>
</feature>
<dbReference type="Proteomes" id="UP000494106">
    <property type="component" value="Unassembled WGS sequence"/>
</dbReference>
<keyword evidence="2" id="KW-0677">Repeat</keyword>
<feature type="domain" description="Bromo" evidence="12">
    <location>
        <begin position="61"/>
        <end position="131"/>
    </location>
</feature>
<feature type="region of interest" description="Disordered" evidence="11">
    <location>
        <begin position="464"/>
        <end position="510"/>
    </location>
</feature>
<dbReference type="InterPro" id="IPR001025">
    <property type="entry name" value="BAH_dom"/>
</dbReference>
<keyword evidence="3" id="KW-0156">Chromatin regulator</keyword>
<feature type="compositionally biased region" description="Low complexity" evidence="11">
    <location>
        <begin position="1577"/>
        <end position="1588"/>
    </location>
</feature>
<dbReference type="Gene3D" id="2.30.30.490">
    <property type="match status" value="2"/>
</dbReference>
<feature type="compositionally biased region" description="Polar residues" evidence="11">
    <location>
        <begin position="1334"/>
        <end position="1344"/>
    </location>
</feature>
<dbReference type="InterPro" id="IPR036910">
    <property type="entry name" value="HMG_box_dom_sf"/>
</dbReference>
<dbReference type="GO" id="GO:0006338">
    <property type="term" value="P:chromatin remodeling"/>
    <property type="evidence" value="ECO:0007669"/>
    <property type="project" value="InterPro"/>
</dbReference>
<comment type="subcellular location">
    <subcellularLocation>
        <location evidence="1">Nucleus</location>
    </subcellularLocation>
</comment>
<evidence type="ECO:0000313" key="15">
    <source>
        <dbReference type="EMBL" id="CAB3258403.1"/>
    </source>
</evidence>
<keyword evidence="7 9" id="KW-0539">Nucleus</keyword>
<dbReference type="GO" id="GO:0006368">
    <property type="term" value="P:transcription elongation by RNA polymerase II"/>
    <property type="evidence" value="ECO:0007669"/>
    <property type="project" value="TreeGrafter"/>
</dbReference>
<feature type="region of interest" description="Disordered" evidence="11">
    <location>
        <begin position="898"/>
        <end position="922"/>
    </location>
</feature>
<dbReference type="FunFam" id="1.20.920.10:FF:000064">
    <property type="entry name" value="Polybromo 1"/>
    <property type="match status" value="1"/>
</dbReference>
<dbReference type="CDD" id="cd04717">
    <property type="entry name" value="BAH_polybromo"/>
    <property type="match status" value="1"/>
</dbReference>
<dbReference type="Pfam" id="PF00505">
    <property type="entry name" value="HMG_box"/>
    <property type="match status" value="1"/>
</dbReference>
<gene>
    <name evidence="15" type="ORF">APLA_LOCUS16473</name>
</gene>
<dbReference type="GO" id="GO:0003682">
    <property type="term" value="F:chromatin binding"/>
    <property type="evidence" value="ECO:0007669"/>
    <property type="project" value="InterPro"/>
</dbReference>
<evidence type="ECO:0000256" key="4">
    <source>
        <dbReference type="ARBA" id="ARBA00023015"/>
    </source>
</evidence>
<evidence type="ECO:0000256" key="11">
    <source>
        <dbReference type="SAM" id="MobiDB-lite"/>
    </source>
</evidence>
<name>A0A8S1BN52_ARCPL</name>
<dbReference type="Pfam" id="PF01426">
    <property type="entry name" value="BAH"/>
    <property type="match status" value="2"/>
</dbReference>
<dbReference type="SMART" id="SM00297">
    <property type="entry name" value="BROMO"/>
    <property type="match status" value="6"/>
</dbReference>
<dbReference type="Pfam" id="PF00439">
    <property type="entry name" value="Bromodomain"/>
    <property type="match status" value="6"/>
</dbReference>
<keyword evidence="16" id="KW-1185">Reference proteome</keyword>
<feature type="DNA-binding region" description="HMG box" evidence="9">
    <location>
        <begin position="1369"/>
        <end position="1437"/>
    </location>
</feature>
<dbReference type="CDD" id="cd05524">
    <property type="entry name" value="Bromo_polybromo_I"/>
    <property type="match status" value="1"/>
</dbReference>
<dbReference type="SUPFAM" id="SSF47370">
    <property type="entry name" value="Bromodomain"/>
    <property type="match status" value="6"/>
</dbReference>
<feature type="domain" description="Bromo" evidence="12">
    <location>
        <begin position="807"/>
        <end position="849"/>
    </location>
</feature>
<accession>A0A8S1BN52</accession>
<feature type="domain" description="Bromo" evidence="12">
    <location>
        <begin position="369"/>
        <end position="439"/>
    </location>
</feature>
<dbReference type="InterPro" id="IPR009071">
    <property type="entry name" value="HMG_box_dom"/>
</dbReference>
<feature type="domain" description="BAH" evidence="14">
    <location>
        <begin position="923"/>
        <end position="1041"/>
    </location>
</feature>
<keyword evidence="10" id="KW-0175">Coiled coil</keyword>
<dbReference type="Gene3D" id="3.30.160.60">
    <property type="entry name" value="Classic Zinc Finger"/>
    <property type="match status" value="1"/>
</dbReference>
<sequence>MSKRRRASSAASRGADGDDSDDGIELSNPGPPPSARKRKKLDPSEICQQLYDTIRSYKKEDGTLLCDSFIRAPKRRQEPQYYEVVSQPIDLLRVQQKLKTDTYEDIDELSADIELLVNNAKAFYKPDTVEYRDAIDLWKLYMQTKQALETGEDTKMAKLSRNGSSSRRSDVAEDLSETSTNNEEDNVYEELFGAVMTANNDGRPLYRAFQFLPSKRRYPEYFSVIDSPIDLKTIAQKIQGGEYTNLNDLEKDLLLMVRNACHFNEPGSQIYKDAKTLKKIIQMRKQDIDQHGRSGPAKTSERIRSKRTSRVGPVPSSKALAIMEPPGSDTEIVKHSEDSAGDSDEEKNENEDSPQWKLLETVKNHLGPNGTPMADPFAKLPSRREYPDYYKEIKNPVSLNQIKNKIRRGNYGTLSEVAGDMNIMFENAKQYNVPTSRLYKDAVKLQRLMQQRVQELLDIVQSSSSDDESLSSVKSQAQVQTPRPRGRRPRTNPLPSSAPSPISTPSVSKSNLPLKKKLHYISKQLVEFTCSDGRQPMLLFMEKPSKKLYPEYYNVIDKPIDMITIEANIKADRYNSIEEMVADFRLMFSNCRQFNEEGSMIYEDASLLERVMNEKLKEVNISFERKTPLKTFKSAKSRQLSPFEQKLRTLYDAIRDYRDPKANRQLALIFMKLPSKTEYPDYYELIKNPIDMEKIAHKLKNNVYSSVNELASDFILMFDNACKYNEPDSQIYKDALILHRVCLQTKQMLREDDDAIPDVPAAVQELLLTLFTSVYNHQDEEGRCYSDSMAELPEHDETANGEKVRGISLDLVKRRLDKGLYKRLDHFQQDMFLVFERARHLSRTDSQIFEDSVELQSYYIDQRDYLCRGTLQSPALAFTRETMATSVELVKQCKLLQEHEDEDETRSSTDDSMPSGGAPLQQTAYNKGDFVYIQPDKGNKECPIVQVERVWTNNDGVPMMYCNVYFRPQDTFHVRTRKFLQQEVFKTESHRVVPLDQIVGHCYVMNVKEYFKFRPEGFADKDVYVCESRYKTKLRSFKKIKVWEGAEKEATLVPRKVPLEPNRTVSVFRERIEKHKDELAELEVLENVHEKVRPDVVMYNPLGTDDENTYYEQYNTVCSGVIKTGDYVYVVTDGGKQMIAQVDTIWETGDNKCYFRGPFLIFPSEVANIINKPFYKQEVLLTTMHDTSPLVGIVGKCAVLDYDDYLKCRPTEIAENDIYVCESVYDESNRVARKLKAGLRKFEHTKEVTVDEVYFFPKPLGPPALATAQDVQSTSSAFTQKPFNPNVNIDSMDSKPQFTNLINTTIGSQDVEMILENSLDDSSLASPATPLSIGGNSNPYNPSMTATPTQERTTTAPTTSSKKKKDSSKQKIVTGYILYSSEVRRAIVANNPESTFGEISRIVGNEWRSLPASTKQSWEERAARCNEETAAKLAEEMRELAQHTPMEMTYECAWDTCDYQFEEMSDCMEHCIGDGGNTGHVQQHYRGSFSEYPCVWRNCARVRKGQAPFPNLPRLLRHVRDLHVNKGNGRLMAVHERSRNYVPSSKKPPKQSTNLRSGVMSPGASLSGMSPLARNTPSPGAGESGAAPAPAPAVVARAALDPLFVAAPPRAQRLTHSEAYIRGSRTPRPTYGTYWHLTYTRVVARAALDPLFVAAPPRAQRLTHSEAYIRGSRTPRPTYGTYWHLTYTRVVARAALDPLFVAAPPRAQRLTHSEAYIRGSRTPRPTYGTYWHLTYTRVVARAALDPLFVAAPPRAQRLTHSEAYIRGSRTPRPTYGTYWHLTYTRVVARAALDPLFVAAPPRAQRLTHSEAYIRGSRTPRPTYGTYWHLTYTRVVARAALDPLFVAAPPRAQRLTHSEAYIRGSRTPRPTYGTYWHLTYTRVVARAALDPLFVAAPPRAQRLTHSEAYIRGSRTPRPTYGTYWHLTYTRVVARAALDPLFVAAPPRAQRLTHSEAYIRGSRTPRPTYGTYWHLTYTRVVARAALDPLFVAAPPRAQRLTHSEAYIRGSRTPRPTYGTYWHLTYTRVVARAALDPLFVAAPPRAQRLTHSEAYIRGSRTPRPTYGTYWHLTYTRVVARAALDPLFVAAPPRAQRLTHSEAYIRGSRTPRPTYGTYWHLTYTRVVARAALDPLFVAAPPRVQRLTHSEAYMRYIEGLHSEQKYITPWEKSLTPMPINPDPANYNMHKVPAHWITEEAINGYLAQDKSLSETDIQKMDQNSKILKGLCSLRDFMMKDALCLTKAYNINF</sequence>
<dbReference type="CDD" id="cd05517">
    <property type="entry name" value="Bromo_polybromo_II"/>
    <property type="match status" value="1"/>
</dbReference>
<dbReference type="GO" id="GO:0016514">
    <property type="term" value="C:SWI/SNF complex"/>
    <property type="evidence" value="ECO:0007669"/>
    <property type="project" value="TreeGrafter"/>
</dbReference>
<dbReference type="PROSITE" id="PS50118">
    <property type="entry name" value="HMG_BOX_2"/>
    <property type="match status" value="1"/>
</dbReference>
<dbReference type="CDD" id="cd05515">
    <property type="entry name" value="Bromo_polybromo_V"/>
    <property type="match status" value="1"/>
</dbReference>
<dbReference type="SMART" id="SM00439">
    <property type="entry name" value="BAH"/>
    <property type="match status" value="2"/>
</dbReference>
<keyword evidence="6" id="KW-0804">Transcription</keyword>
<dbReference type="InterPro" id="IPR037382">
    <property type="entry name" value="Rsc/polybromo"/>
</dbReference>
<dbReference type="PROSITE" id="PS00633">
    <property type="entry name" value="BROMODOMAIN_1"/>
    <property type="match status" value="3"/>
</dbReference>
<feature type="domain" description="Bromo" evidence="12">
    <location>
        <begin position="662"/>
        <end position="732"/>
    </location>
</feature>
<evidence type="ECO:0000259" key="14">
    <source>
        <dbReference type="PROSITE" id="PS51038"/>
    </source>
</evidence>
<feature type="domain" description="Bromo" evidence="12">
    <location>
        <begin position="532"/>
        <end position="602"/>
    </location>
</feature>
<evidence type="ECO:0000256" key="10">
    <source>
        <dbReference type="SAM" id="Coils"/>
    </source>
</evidence>
<dbReference type="PROSITE" id="PS51038">
    <property type="entry name" value="BAH"/>
    <property type="match status" value="2"/>
</dbReference>
<feature type="region of interest" description="Disordered" evidence="11">
    <location>
        <begin position="1"/>
        <end position="42"/>
    </location>
</feature>
<dbReference type="SUPFAM" id="SSF47095">
    <property type="entry name" value="HMG-box"/>
    <property type="match status" value="1"/>
</dbReference>
<feature type="region of interest" description="Disordered" evidence="11">
    <location>
        <begin position="1528"/>
        <end position="1588"/>
    </location>
</feature>
<dbReference type="OrthoDB" id="10009055at2759"/>
<feature type="compositionally biased region" description="Low complexity" evidence="11">
    <location>
        <begin position="1345"/>
        <end position="1360"/>
    </location>
</feature>
<evidence type="ECO:0008006" key="17">
    <source>
        <dbReference type="Google" id="ProtNLM"/>
    </source>
</evidence>
<reference evidence="15 16" key="1">
    <citation type="submission" date="2020-04" db="EMBL/GenBank/DDBJ databases">
        <authorList>
            <person name="Wallbank WR R."/>
            <person name="Pardo Diaz C."/>
            <person name="Kozak K."/>
            <person name="Martin S."/>
            <person name="Jiggins C."/>
            <person name="Moest M."/>
            <person name="Warren A I."/>
            <person name="Byers J.R.P. K."/>
            <person name="Montejo-Kovacevich G."/>
            <person name="Yen C E."/>
        </authorList>
    </citation>
    <scope>NUCLEOTIDE SEQUENCE [LARGE SCALE GENOMIC DNA]</scope>
</reference>
<keyword evidence="9" id="KW-0238">DNA-binding</keyword>
<keyword evidence="4" id="KW-0805">Transcription regulation</keyword>
<feature type="compositionally biased region" description="Acidic residues" evidence="11">
    <location>
        <begin position="339"/>
        <end position="352"/>
    </location>
</feature>
<evidence type="ECO:0000259" key="12">
    <source>
        <dbReference type="PROSITE" id="PS50014"/>
    </source>
</evidence>
<dbReference type="InterPro" id="IPR001487">
    <property type="entry name" value="Bromodomain"/>
</dbReference>
<evidence type="ECO:0000256" key="5">
    <source>
        <dbReference type="ARBA" id="ARBA00023117"/>
    </source>
</evidence>
<dbReference type="InterPro" id="IPR037968">
    <property type="entry name" value="PBRM1_BD5"/>
</dbReference>
<dbReference type="CDD" id="cd21984">
    <property type="entry name" value="HMG-box_PB1"/>
    <property type="match status" value="1"/>
</dbReference>
<dbReference type="PANTHER" id="PTHR16062">
    <property type="entry name" value="SWI/SNF-RELATED"/>
    <property type="match status" value="1"/>
</dbReference>